<dbReference type="InterPro" id="IPR012347">
    <property type="entry name" value="Ferritin-like"/>
</dbReference>
<gene>
    <name evidence="1" type="ORF">FH603_3742</name>
</gene>
<reference evidence="1 2" key="1">
    <citation type="submission" date="2019-06" db="EMBL/GenBank/DDBJ databases">
        <title>Spirosoma utsteinense sp. nov. isolated from Antarctic ice-free soils.</title>
        <authorList>
            <person name="Tahon G."/>
        </authorList>
    </citation>
    <scope>NUCLEOTIDE SEQUENCE [LARGE SCALE GENOMIC DNA]</scope>
    <source>
        <strain evidence="1 2">LMG 31447</strain>
    </source>
</reference>
<proteinExistence type="predicted"/>
<name>A0ABR6WBB0_9BACT</name>
<evidence type="ECO:0000313" key="2">
    <source>
        <dbReference type="Proteomes" id="UP000700732"/>
    </source>
</evidence>
<organism evidence="1 2">
    <name type="scientific">Spirosoma utsteinense</name>
    <dbReference type="NCBI Taxonomy" id="2585773"/>
    <lineage>
        <taxon>Bacteria</taxon>
        <taxon>Pseudomonadati</taxon>
        <taxon>Bacteroidota</taxon>
        <taxon>Cytophagia</taxon>
        <taxon>Cytophagales</taxon>
        <taxon>Cytophagaceae</taxon>
        <taxon>Spirosoma</taxon>
    </lineage>
</organism>
<dbReference type="PROSITE" id="PS51257">
    <property type="entry name" value="PROKAR_LIPOPROTEIN"/>
    <property type="match status" value="1"/>
</dbReference>
<evidence type="ECO:0000313" key="1">
    <source>
        <dbReference type="EMBL" id="MBC3793225.1"/>
    </source>
</evidence>
<dbReference type="Gene3D" id="1.20.1260.10">
    <property type="match status" value="1"/>
</dbReference>
<evidence type="ECO:0008006" key="3">
    <source>
        <dbReference type="Google" id="ProtNLM"/>
    </source>
</evidence>
<accession>A0ABR6WBB0</accession>
<dbReference type="RefSeq" id="WP_186739006.1">
    <property type="nucleotide sequence ID" value="NZ_VFIA01000024.1"/>
</dbReference>
<keyword evidence="2" id="KW-1185">Reference proteome</keyword>
<dbReference type="Proteomes" id="UP000700732">
    <property type="component" value="Unassembled WGS sequence"/>
</dbReference>
<sequence length="219" mass="23873">MKTLLHQATIFFVGILTIGSVLACAQARPISGTTATNAARIKAQPDPAKTALLQPMQQMVTKLKKLQATGDPDFDYALQAKTHVQGEQDFLKQAVQSSKDSAVKQMIQTLTTGTQTDIALLDGTMRQIKPSRPNQAYTQQQSQNIEAINLKLQQTGSSDKLTSDADKNVVALLADHQQDAIDMAKTYLQFGKNATLRTYATQLVEKATSQRARLAAMPK</sequence>
<comment type="caution">
    <text evidence="1">The sequence shown here is derived from an EMBL/GenBank/DDBJ whole genome shotgun (WGS) entry which is preliminary data.</text>
</comment>
<protein>
    <recommendedName>
        <fullName evidence="3">DUF305 domain-containing protein</fullName>
    </recommendedName>
</protein>
<dbReference type="EMBL" id="VFIA01000024">
    <property type="protein sequence ID" value="MBC3793225.1"/>
    <property type="molecule type" value="Genomic_DNA"/>
</dbReference>